<accession>A0A0F9E4S1</accession>
<reference evidence="2" key="1">
    <citation type="journal article" date="2015" name="Nature">
        <title>Complex archaea that bridge the gap between prokaryotes and eukaryotes.</title>
        <authorList>
            <person name="Spang A."/>
            <person name="Saw J.H."/>
            <person name="Jorgensen S.L."/>
            <person name="Zaremba-Niedzwiedzka K."/>
            <person name="Martijn J."/>
            <person name="Lind A.E."/>
            <person name="van Eijk R."/>
            <person name="Schleper C."/>
            <person name="Guy L."/>
            <person name="Ettema T.J."/>
        </authorList>
    </citation>
    <scope>NUCLEOTIDE SEQUENCE</scope>
</reference>
<dbReference type="InterPro" id="IPR027434">
    <property type="entry name" value="Homing_endonucl"/>
</dbReference>
<comment type="caution">
    <text evidence="2">The sequence shown here is derived from an EMBL/GenBank/DDBJ whole genome shotgun (WGS) entry which is preliminary data.</text>
</comment>
<name>A0A0F9E4S1_9ZZZZ</name>
<dbReference type="EMBL" id="LAZR01036413">
    <property type="protein sequence ID" value="KKL24906.1"/>
    <property type="molecule type" value="Genomic_DNA"/>
</dbReference>
<dbReference type="SUPFAM" id="SSF55608">
    <property type="entry name" value="Homing endonucleases"/>
    <property type="match status" value="1"/>
</dbReference>
<protein>
    <recommendedName>
        <fullName evidence="1">DOD-type homing endonuclease domain-containing protein</fullName>
    </recommendedName>
</protein>
<proteinExistence type="predicted"/>
<dbReference type="AlphaFoldDB" id="A0A0F9E4S1"/>
<dbReference type="PROSITE" id="PS50819">
    <property type="entry name" value="INTEIN_ENDONUCLEASE"/>
    <property type="match status" value="1"/>
</dbReference>
<dbReference type="GO" id="GO:0004519">
    <property type="term" value="F:endonuclease activity"/>
    <property type="evidence" value="ECO:0007669"/>
    <property type="project" value="InterPro"/>
</dbReference>
<organism evidence="2">
    <name type="scientific">marine sediment metagenome</name>
    <dbReference type="NCBI Taxonomy" id="412755"/>
    <lineage>
        <taxon>unclassified sequences</taxon>
        <taxon>metagenomes</taxon>
        <taxon>ecological metagenomes</taxon>
    </lineage>
</organism>
<feature type="non-terminal residue" evidence="2">
    <location>
        <position position="165"/>
    </location>
</feature>
<feature type="domain" description="DOD-type homing endonuclease" evidence="1">
    <location>
        <begin position="5"/>
        <end position="98"/>
    </location>
</feature>
<gene>
    <name evidence="2" type="ORF">LCGC14_2410670</name>
</gene>
<dbReference type="Gene3D" id="3.10.28.10">
    <property type="entry name" value="Homing endonucleases"/>
    <property type="match status" value="1"/>
</dbReference>
<sequence length="165" mass="19181">MNHPYSSSFVPNGRKNSLEITCCSSLLSKVFKEWFGCGAKNKRLPSHLFCLSNKQIKHVVDGYFDGDGYQKTATRKVSASISKQWSMQLFDILNRFRLYPAITLVKRENRQPVYTISWFDEDKKTPGRIGRYENGYYCIPVVQKRTRQHSSLVYNLTVNPQHSYV</sequence>
<dbReference type="InterPro" id="IPR004042">
    <property type="entry name" value="Intein_endonuc_central"/>
</dbReference>
<evidence type="ECO:0000259" key="1">
    <source>
        <dbReference type="PROSITE" id="PS50819"/>
    </source>
</evidence>
<evidence type="ECO:0000313" key="2">
    <source>
        <dbReference type="EMBL" id="KKL24906.1"/>
    </source>
</evidence>